<evidence type="ECO:0000256" key="3">
    <source>
        <dbReference type="SAM" id="MobiDB-lite"/>
    </source>
</evidence>
<dbReference type="PROSITE" id="PS51279">
    <property type="entry name" value="BCNT_C"/>
    <property type="match status" value="1"/>
</dbReference>
<feature type="region of interest" description="Disordered" evidence="3">
    <location>
        <begin position="137"/>
        <end position="242"/>
    </location>
</feature>
<dbReference type="InterPro" id="IPR027124">
    <property type="entry name" value="Swc5/CFDP1/2"/>
</dbReference>
<feature type="compositionally biased region" description="Acidic residues" evidence="3">
    <location>
        <begin position="7"/>
        <end position="21"/>
    </location>
</feature>
<evidence type="ECO:0000259" key="4">
    <source>
        <dbReference type="PROSITE" id="PS51279"/>
    </source>
</evidence>
<dbReference type="GO" id="GO:0000812">
    <property type="term" value="C:Swr1 complex"/>
    <property type="evidence" value="ECO:0007669"/>
    <property type="project" value="TreeGrafter"/>
</dbReference>
<dbReference type="RefSeq" id="XP_018067142.1">
    <property type="nucleotide sequence ID" value="XM_018212188.1"/>
</dbReference>
<name>A0A194WYW7_MOLSC</name>
<feature type="domain" description="BCNT-C" evidence="4">
    <location>
        <begin position="267"/>
        <end position="347"/>
    </location>
</feature>
<proteinExistence type="inferred from homology"/>
<evidence type="ECO:0000256" key="2">
    <source>
        <dbReference type="ARBA" id="ARBA00019138"/>
    </source>
</evidence>
<dbReference type="InParanoid" id="A0A194WYW7"/>
<dbReference type="Pfam" id="PF07572">
    <property type="entry name" value="BCNT"/>
    <property type="match status" value="1"/>
</dbReference>
<evidence type="ECO:0000313" key="5">
    <source>
        <dbReference type="EMBL" id="KUJ12787.1"/>
    </source>
</evidence>
<dbReference type="FunCoup" id="A0A194WYW7">
    <property type="interactions" value="459"/>
</dbReference>
<sequence length="347" mass="38566">MPPEIVPSDEEEYLSDEDSDFAPDAVPAQPDSDSEPEETSAPQKKRKRAAEEEPEAEDLGFENSGDEAIIGDGLKEKKRRKKKGKKDEEDEGGEGGFVKTRSMRAVEEVKKKPLANTAAATIDVDAVWAAMLSGKPVVEQTSQPQSQSQPSTEPQEEIRKEVRSPSTTFGEEPKSMVMIKRTYTFAGKVHTEQKLVPRNSAEARLFLESQSAPSSSKEKEKETEKAPPDLTPSTTHPNKRPLKLARRSIFEPVPENLPQRKDLHFGIRRSETGVALVEVRTGKEKKLNTVEKSAMDWASFVDKEGIKDELDAAGKSKGAYKARQEFLARVEAKKVEDERRARGLPVL</sequence>
<keyword evidence="6" id="KW-1185">Reference proteome</keyword>
<reference evidence="5 6" key="1">
    <citation type="submission" date="2015-10" db="EMBL/GenBank/DDBJ databases">
        <title>Full genome of DAOMC 229536 Phialocephala scopiformis, a fungal endophyte of spruce producing the potent anti-insectan compound rugulosin.</title>
        <authorList>
            <consortium name="DOE Joint Genome Institute"/>
            <person name="Walker A.K."/>
            <person name="Frasz S.L."/>
            <person name="Seifert K.A."/>
            <person name="Miller J.D."/>
            <person name="Mondo S.J."/>
            <person name="Labutti K."/>
            <person name="Lipzen A."/>
            <person name="Dockter R."/>
            <person name="Kennedy M."/>
            <person name="Grigoriev I.V."/>
            <person name="Spatafora J.W."/>
        </authorList>
    </citation>
    <scope>NUCLEOTIDE SEQUENCE [LARGE SCALE GENOMIC DNA]</scope>
    <source>
        <strain evidence="5 6">CBS 120377</strain>
    </source>
</reference>
<dbReference type="AlphaFoldDB" id="A0A194WYW7"/>
<dbReference type="InterPro" id="IPR011421">
    <property type="entry name" value="BCNT-C"/>
</dbReference>
<protein>
    <recommendedName>
        <fullName evidence="2">SWR1-complex protein 5</fullName>
    </recommendedName>
</protein>
<dbReference type="OrthoDB" id="445677at2759"/>
<dbReference type="Proteomes" id="UP000070700">
    <property type="component" value="Unassembled WGS sequence"/>
</dbReference>
<feature type="compositionally biased region" description="Low complexity" evidence="3">
    <location>
        <begin position="137"/>
        <end position="153"/>
    </location>
</feature>
<comment type="similarity">
    <text evidence="1">Belongs to the SWC5 family.</text>
</comment>
<dbReference type="EMBL" id="KQ947423">
    <property type="protein sequence ID" value="KUJ12787.1"/>
    <property type="molecule type" value="Genomic_DNA"/>
</dbReference>
<dbReference type="PANTHER" id="PTHR48407">
    <property type="entry name" value="CRANIOFACIAL DEVELOPMENT PROTEIN 1"/>
    <property type="match status" value="1"/>
</dbReference>
<accession>A0A194WYW7</accession>
<feature type="region of interest" description="Disordered" evidence="3">
    <location>
        <begin position="1"/>
        <end position="102"/>
    </location>
</feature>
<feature type="compositionally biased region" description="Basic and acidic residues" evidence="3">
    <location>
        <begin position="216"/>
        <end position="227"/>
    </location>
</feature>
<organism evidence="5 6">
    <name type="scientific">Mollisia scopiformis</name>
    <name type="common">Conifer needle endophyte fungus</name>
    <name type="synonym">Phialocephala scopiformis</name>
    <dbReference type="NCBI Taxonomy" id="149040"/>
    <lineage>
        <taxon>Eukaryota</taxon>
        <taxon>Fungi</taxon>
        <taxon>Dikarya</taxon>
        <taxon>Ascomycota</taxon>
        <taxon>Pezizomycotina</taxon>
        <taxon>Leotiomycetes</taxon>
        <taxon>Helotiales</taxon>
        <taxon>Mollisiaceae</taxon>
        <taxon>Mollisia</taxon>
    </lineage>
</organism>
<evidence type="ECO:0000256" key="1">
    <source>
        <dbReference type="ARBA" id="ARBA00010465"/>
    </source>
</evidence>
<dbReference type="KEGG" id="psco:LY89DRAFT_652090"/>
<evidence type="ECO:0000313" key="6">
    <source>
        <dbReference type="Proteomes" id="UP000070700"/>
    </source>
</evidence>
<gene>
    <name evidence="5" type="ORF">LY89DRAFT_652090</name>
</gene>
<dbReference type="PANTHER" id="PTHR48407:SF1">
    <property type="entry name" value="CRANIOFACIAL DEVELOPMENT PROTEIN 1"/>
    <property type="match status" value="1"/>
</dbReference>
<dbReference type="STRING" id="149040.A0A194WYW7"/>
<dbReference type="GeneID" id="28821914"/>